<name>A0A4R6J6E6_9ACTN</name>
<protein>
    <submittedName>
        <fullName evidence="1">Uncharacterized protein</fullName>
    </submittedName>
</protein>
<keyword evidence="2" id="KW-1185">Reference proteome</keyword>
<proteinExistence type="predicted"/>
<dbReference type="EMBL" id="SNWQ01000043">
    <property type="protein sequence ID" value="TDO29855.1"/>
    <property type="molecule type" value="Genomic_DNA"/>
</dbReference>
<organism evidence="1 2">
    <name type="scientific">Kribbella caucasensis</name>
    <dbReference type="NCBI Taxonomy" id="2512215"/>
    <lineage>
        <taxon>Bacteria</taxon>
        <taxon>Bacillati</taxon>
        <taxon>Actinomycetota</taxon>
        <taxon>Actinomycetes</taxon>
        <taxon>Propionibacteriales</taxon>
        <taxon>Kribbellaceae</taxon>
        <taxon>Kribbella</taxon>
    </lineage>
</organism>
<accession>A0A4R6J6E6</accession>
<sequence>MTLLLVMVGAAIGAPLRYLTDRAVHRLRVHDSPG</sequence>
<evidence type="ECO:0000313" key="2">
    <source>
        <dbReference type="Proteomes" id="UP000295388"/>
    </source>
</evidence>
<dbReference type="AlphaFoldDB" id="A0A4R6J6E6"/>
<reference evidence="1 2" key="1">
    <citation type="submission" date="2019-03" db="EMBL/GenBank/DDBJ databases">
        <title>Genomic Encyclopedia of Type Strains, Phase III (KMG-III): the genomes of soil and plant-associated and newly described type strains.</title>
        <authorList>
            <person name="Whitman W."/>
        </authorList>
    </citation>
    <scope>NUCLEOTIDE SEQUENCE [LARGE SCALE GENOMIC DNA]</scope>
    <source>
        <strain evidence="1 2">VKM Ac-2527</strain>
    </source>
</reference>
<comment type="caution">
    <text evidence="1">The sequence shown here is derived from an EMBL/GenBank/DDBJ whole genome shotgun (WGS) entry which is preliminary data.</text>
</comment>
<gene>
    <name evidence="1" type="ORF">EV643_14322</name>
</gene>
<dbReference type="Proteomes" id="UP000295388">
    <property type="component" value="Unassembled WGS sequence"/>
</dbReference>
<evidence type="ECO:0000313" key="1">
    <source>
        <dbReference type="EMBL" id="TDO29855.1"/>
    </source>
</evidence>